<protein>
    <recommendedName>
        <fullName evidence="4">Peptidase S54 rhomboid domain-containing protein</fullName>
    </recommendedName>
</protein>
<feature type="signal peptide" evidence="2">
    <location>
        <begin position="1"/>
        <end position="16"/>
    </location>
</feature>
<dbReference type="AlphaFoldDB" id="A0A7S3FJP7"/>
<keyword evidence="2" id="KW-0732">Signal</keyword>
<evidence type="ECO:0000256" key="2">
    <source>
        <dbReference type="SAM" id="SignalP"/>
    </source>
</evidence>
<sequence>MLALLALGAQAGFACAAWALCMGGVWDDPYYEDCVSGFSAVAFALKVVAGRVAARGGVGARERFFFFDVEASWAAWLELALVYFLQPNSSLLAHCCGIATGYAVVELAPEMAGLPPRPVRATPRGSGGASGAGGAGRGWTSFGSGRAADAGAAAAAGGAFAGGAPPEPRGGVRQRRRGGEDDDYVHVQRSDAQ</sequence>
<gene>
    <name evidence="3" type="ORF">PSIN1315_LOCUS13509</name>
</gene>
<feature type="region of interest" description="Disordered" evidence="1">
    <location>
        <begin position="157"/>
        <end position="193"/>
    </location>
</feature>
<feature type="chain" id="PRO_5031409685" description="Peptidase S54 rhomboid domain-containing protein" evidence="2">
    <location>
        <begin position="17"/>
        <end position="193"/>
    </location>
</feature>
<accession>A0A7S3FJP7</accession>
<reference evidence="3" key="1">
    <citation type="submission" date="2021-01" db="EMBL/GenBank/DDBJ databases">
        <authorList>
            <person name="Corre E."/>
            <person name="Pelletier E."/>
            <person name="Niang G."/>
            <person name="Scheremetjew M."/>
            <person name="Finn R."/>
            <person name="Kale V."/>
            <person name="Holt S."/>
            <person name="Cochrane G."/>
            <person name="Meng A."/>
            <person name="Brown T."/>
            <person name="Cohen L."/>
        </authorList>
    </citation>
    <scope>NUCLEOTIDE SEQUENCE</scope>
    <source>
        <strain evidence="3">RCC927</strain>
    </source>
</reference>
<evidence type="ECO:0008006" key="4">
    <source>
        <dbReference type="Google" id="ProtNLM"/>
    </source>
</evidence>
<proteinExistence type="predicted"/>
<feature type="region of interest" description="Disordered" evidence="1">
    <location>
        <begin position="116"/>
        <end position="140"/>
    </location>
</feature>
<organism evidence="3">
    <name type="scientific">Prasinoderma singulare</name>
    <dbReference type="NCBI Taxonomy" id="676789"/>
    <lineage>
        <taxon>Eukaryota</taxon>
        <taxon>Viridiplantae</taxon>
        <taxon>Prasinodermophyta</taxon>
        <taxon>Prasinodermophyceae</taxon>
        <taxon>Prasinodermales</taxon>
        <taxon>Prasinodermaceae</taxon>
        <taxon>Prasinoderma</taxon>
    </lineage>
</organism>
<evidence type="ECO:0000313" key="3">
    <source>
        <dbReference type="EMBL" id="CAE0151975.1"/>
    </source>
</evidence>
<feature type="compositionally biased region" description="Gly residues" evidence="1">
    <location>
        <begin position="125"/>
        <end position="137"/>
    </location>
</feature>
<evidence type="ECO:0000256" key="1">
    <source>
        <dbReference type="SAM" id="MobiDB-lite"/>
    </source>
</evidence>
<feature type="compositionally biased region" description="Basic and acidic residues" evidence="1">
    <location>
        <begin position="184"/>
        <end position="193"/>
    </location>
</feature>
<name>A0A7S3FJP7_9VIRI</name>
<dbReference type="EMBL" id="HBHY01021104">
    <property type="protein sequence ID" value="CAE0151975.1"/>
    <property type="molecule type" value="Transcribed_RNA"/>
</dbReference>